<organism evidence="4 5">
    <name type="scientific">Panagrolaimus davidi</name>
    <dbReference type="NCBI Taxonomy" id="227884"/>
    <lineage>
        <taxon>Eukaryota</taxon>
        <taxon>Metazoa</taxon>
        <taxon>Ecdysozoa</taxon>
        <taxon>Nematoda</taxon>
        <taxon>Chromadorea</taxon>
        <taxon>Rhabditida</taxon>
        <taxon>Tylenchina</taxon>
        <taxon>Panagrolaimomorpha</taxon>
        <taxon>Panagrolaimoidea</taxon>
        <taxon>Panagrolaimidae</taxon>
        <taxon>Panagrolaimus</taxon>
    </lineage>
</organism>
<evidence type="ECO:0000256" key="1">
    <source>
        <dbReference type="ARBA" id="ARBA00022614"/>
    </source>
</evidence>
<keyword evidence="2" id="KW-0732">Signal</keyword>
<dbReference type="InterPro" id="IPR001611">
    <property type="entry name" value="Leu-rich_rpt"/>
</dbReference>
<accession>A0A914PN44</accession>
<dbReference type="PANTHER" id="PTHR24373:SF275">
    <property type="entry name" value="TIR DOMAIN-CONTAINING PROTEIN"/>
    <property type="match status" value="1"/>
</dbReference>
<dbReference type="SUPFAM" id="SSF52058">
    <property type="entry name" value="L domain-like"/>
    <property type="match status" value="1"/>
</dbReference>
<evidence type="ECO:0000313" key="5">
    <source>
        <dbReference type="WBParaSite" id="PDA_v2.g17374.t1"/>
    </source>
</evidence>
<keyword evidence="1" id="KW-0433">Leucine-rich repeat</keyword>
<proteinExistence type="predicted"/>
<dbReference type="WBParaSite" id="PDA_v2.g17374.t1">
    <property type="protein sequence ID" value="PDA_v2.g17374.t1"/>
    <property type="gene ID" value="PDA_v2.g17374"/>
</dbReference>
<evidence type="ECO:0000313" key="4">
    <source>
        <dbReference type="Proteomes" id="UP000887578"/>
    </source>
</evidence>
<dbReference type="PANTHER" id="PTHR24373">
    <property type="entry name" value="SLIT RELATED LEUCINE-RICH REPEAT NEURONAL PROTEIN"/>
    <property type="match status" value="1"/>
</dbReference>
<keyword evidence="4" id="KW-1185">Reference proteome</keyword>
<evidence type="ECO:0000256" key="2">
    <source>
        <dbReference type="ARBA" id="ARBA00022729"/>
    </source>
</evidence>
<dbReference type="PROSITE" id="PS51450">
    <property type="entry name" value="LRR"/>
    <property type="match status" value="1"/>
</dbReference>
<keyword evidence="3" id="KW-0677">Repeat</keyword>
<evidence type="ECO:0000256" key="3">
    <source>
        <dbReference type="ARBA" id="ARBA00022737"/>
    </source>
</evidence>
<name>A0A914PN44_9BILA</name>
<dbReference type="InterPro" id="IPR050328">
    <property type="entry name" value="Dev_Immune_Receptor"/>
</dbReference>
<dbReference type="Pfam" id="PF13855">
    <property type="entry name" value="LRR_8"/>
    <property type="match status" value="3"/>
</dbReference>
<dbReference type="SMART" id="SM00369">
    <property type="entry name" value="LRR_TYP"/>
    <property type="match status" value="5"/>
</dbReference>
<protein>
    <submittedName>
        <fullName evidence="5">Uncharacterized protein</fullName>
    </submittedName>
</protein>
<dbReference type="InterPro" id="IPR003591">
    <property type="entry name" value="Leu-rich_rpt_typical-subtyp"/>
</dbReference>
<dbReference type="Proteomes" id="UP000887578">
    <property type="component" value="Unplaced"/>
</dbReference>
<dbReference type="Gene3D" id="3.80.10.10">
    <property type="entry name" value="Ribonuclease Inhibitor"/>
    <property type="match status" value="1"/>
</dbReference>
<reference evidence="5" key="1">
    <citation type="submission" date="2022-11" db="UniProtKB">
        <authorList>
            <consortium name="WormBaseParasite"/>
        </authorList>
    </citation>
    <scope>IDENTIFICATION</scope>
</reference>
<dbReference type="AlphaFoldDB" id="A0A914PN44"/>
<dbReference type="InterPro" id="IPR032675">
    <property type="entry name" value="LRR_dom_sf"/>
</dbReference>
<sequence length="328" mass="37717">MVDKVLPGNEKTIEKLELLQNSIYHIENGTFDKFTALKELDLSYNNLKNITSEVFTKKLGSTLQKLKIVNGAFDSVLVLDFSNLFQLKELWLSENQNFGKNNSFTKYIFPKALGNLTHLDLRHCGITSFGEDTFINLRSLETLLISYNPLISFPTQIYVLENLKYLSLHYTNIQILNNTGLNFTSNLEKLHITSTPLTMIDDCAFCGFPNLKELLLYKNSHLSYIHENAFGYAYNATSPPLETFSLEFCNLSTIPEDLLNWNNISKFALGRNPFFCNCSMAWLINDLLSPTHSVNLTNIVPKLYRYSWQIPIVDYQCYEKPAKFYQNS</sequence>